<gene>
    <name evidence="4" type="ORF">CYMTET_25246</name>
</gene>
<dbReference type="GO" id="GO:0005737">
    <property type="term" value="C:cytoplasm"/>
    <property type="evidence" value="ECO:0007669"/>
    <property type="project" value="TreeGrafter"/>
</dbReference>
<keyword evidence="5" id="KW-1185">Reference proteome</keyword>
<accession>A0AAE0FU72</accession>
<keyword evidence="1" id="KW-0175">Coiled coil</keyword>
<feature type="region of interest" description="Disordered" evidence="2">
    <location>
        <begin position="1456"/>
        <end position="1476"/>
    </location>
</feature>
<feature type="compositionally biased region" description="Basic and acidic residues" evidence="2">
    <location>
        <begin position="1010"/>
        <end position="1022"/>
    </location>
</feature>
<reference evidence="4 5" key="1">
    <citation type="journal article" date="2015" name="Genome Biol. Evol.">
        <title>Comparative Genomics of a Bacterivorous Green Alga Reveals Evolutionary Causalities and Consequences of Phago-Mixotrophic Mode of Nutrition.</title>
        <authorList>
            <person name="Burns J.A."/>
            <person name="Paasch A."/>
            <person name="Narechania A."/>
            <person name="Kim E."/>
        </authorList>
    </citation>
    <scope>NUCLEOTIDE SEQUENCE [LARGE SCALE GENOMIC DNA]</scope>
    <source>
        <strain evidence="4 5">PLY_AMNH</strain>
    </source>
</reference>
<dbReference type="SUPFAM" id="SSF48452">
    <property type="entry name" value="TPR-like"/>
    <property type="match status" value="1"/>
</dbReference>
<feature type="compositionally biased region" description="Basic and acidic residues" evidence="2">
    <location>
        <begin position="260"/>
        <end position="270"/>
    </location>
</feature>
<sequence length="1538" mass="170875">MAGVRLTESTWGQHSWCVFARQRLVMPSEVGASAGAVPRGERPASRLGASPFVRSVTQLPGAFRRFPPKRAPTSVEVVARRKNPKSKGSAKTHAERKASTSKQEQRGGPDDDTLSHASPIGAFIDSSCNRYVDSFLAALEGNSGADRDDVGDGNCNFLSSLENSLKAQAEATEAVSELSALNEAISLETDFSIASRAMLGEVGYSPHEQELLRFVAEAMGFGDDIDECVAKLSRAYGENPQRVRTTLLLAAKQLSRRFPDLPDTLTRDVEPNNQTPEGDPPTPSPVTPSVSGLPSNPEVDAYHQHCAEIARQISGELYCDLGCGSPFGRETSGAGLEELSRISLEELLPEGLAPVTGHKLLLTVVLPAYKAASIMAVVADHTGQRVRLAVYGTDAGSEEEAQRLLPVGARFALRNPLLKRCQDHWLGLRVDYPEDLVRLDPPLTGRVLVLGDGDFSFSAALARLNAAPEPGGGGPPARITATSLDSRGDVLGKYCGAEGNLESLGLDPNVEVWHGVDATQLSELGAQLQDEELWRCVIWNFPYPVLPRGRGAGSVLASYAAGGELLRQFLRSVDAVLAPGGEVRVTLAAKQGGTTREAAASLPGWNAEEAAAEVGFDLWEVIPFDAAWYNGYEPRREFADTTFPSNNAHVHIFRRAARRPLDADPGAARQPLDDVDPLASSGRHLLGTVLSFMRGLPEQLAKSLTPVRRPIHALEGPNPALVEAARTSSTARALLAAAESFEAALHELSQPIIDIDAAKVAHLLEKTYVTPHGELTAIWPWQNGVVLNKRATEALNLVVWECLVRALYPQAPAAWYAREAPAELYDLRALLQLAAEDQVAARGRMQGGTWLAPRMTVEEVDTLAGHLVVMASLMADDVDEASEVLSAGIAMGINDARVWRRRGELRCFLANRQDAWRGGENGSLLRGIVDDCDRVLEVLPADPTAIYTKAFALKSAGREQYAQAVDLYEQYLELVEPDDRMRPAAHYHAGILLCALGGADGAGAAPSSQEPRRQREPVDLRETMAQVHQRKRRALKQRQREAQDAQGSDQAAQRAELQQQFKARWQELKERQSEAREQGEELTAELERLRHLEKSIGEVKRQMQEAEGLETDARQAQLKRVRQEAREQELRAEYGKRLKQEEESLAQRMHAGYSEKERGHNRRLLKWKHKTKLEKALTKERQSWLPREQGEELTVKLTVELEGLRQQWADLENSIREVKRQMQEAEGLETDARQAQLKRARQEAREQELRAEYGKRLKQAEESLAQRMHVGYSEKERGHKRQLLKAKHKTKLEKALTKERQSWLQWEEQLQVTLEEKSAELAQVHSQQLQKLREQQLHSERQHHKALQKLKQAEAESGGAHTMAQAKLVDWGQHAWKDEEQTLEQQKVQIQMEINAHIDMQEKAGALEFKLLQASARLREEEAEQLQQQQQVHTSAQQKLMTEHACQLDNQDKQLRQEMQKSRAKNHGGESVHDRGVPSEALKHARQHYNCGLRAEQDRLPFFPPLGLSSSKGLLAMLLTVERLTRRSSQRRAHTKKK</sequence>
<feature type="domain" description="25S rRNA (uridine-N(3))-methyltransferase BMT5-like" evidence="3">
    <location>
        <begin position="448"/>
        <end position="636"/>
    </location>
</feature>
<organism evidence="4 5">
    <name type="scientific">Cymbomonas tetramitiformis</name>
    <dbReference type="NCBI Taxonomy" id="36881"/>
    <lineage>
        <taxon>Eukaryota</taxon>
        <taxon>Viridiplantae</taxon>
        <taxon>Chlorophyta</taxon>
        <taxon>Pyramimonadophyceae</taxon>
        <taxon>Pyramimonadales</taxon>
        <taxon>Pyramimonadaceae</taxon>
        <taxon>Cymbomonas</taxon>
    </lineage>
</organism>
<feature type="region of interest" description="Disordered" evidence="2">
    <location>
        <begin position="260"/>
        <end position="298"/>
    </location>
</feature>
<feature type="region of interest" description="Disordered" evidence="2">
    <location>
        <begin position="63"/>
        <end position="118"/>
    </location>
</feature>
<feature type="region of interest" description="Disordered" evidence="2">
    <location>
        <begin position="1000"/>
        <end position="1056"/>
    </location>
</feature>
<dbReference type="GO" id="GO:0070475">
    <property type="term" value="P:rRNA base methylation"/>
    <property type="evidence" value="ECO:0007669"/>
    <property type="project" value="InterPro"/>
</dbReference>
<dbReference type="PANTHER" id="PTHR11538">
    <property type="entry name" value="PHENYLALANYL-TRNA SYNTHETASE"/>
    <property type="match status" value="1"/>
</dbReference>
<evidence type="ECO:0000256" key="2">
    <source>
        <dbReference type="SAM" id="MobiDB-lite"/>
    </source>
</evidence>
<evidence type="ECO:0000256" key="1">
    <source>
        <dbReference type="SAM" id="Coils"/>
    </source>
</evidence>
<dbReference type="InterPro" id="IPR011990">
    <property type="entry name" value="TPR-like_helical_dom_sf"/>
</dbReference>
<dbReference type="Proteomes" id="UP001190700">
    <property type="component" value="Unassembled WGS sequence"/>
</dbReference>
<dbReference type="Pfam" id="PF10354">
    <property type="entry name" value="BMT5-like"/>
    <property type="match status" value="1"/>
</dbReference>
<dbReference type="EMBL" id="LGRX02013428">
    <property type="protein sequence ID" value="KAK3266111.1"/>
    <property type="molecule type" value="Genomic_DNA"/>
</dbReference>
<evidence type="ECO:0000313" key="5">
    <source>
        <dbReference type="Proteomes" id="UP001190700"/>
    </source>
</evidence>
<feature type="compositionally biased region" description="Basic and acidic residues" evidence="2">
    <location>
        <begin position="92"/>
        <end position="109"/>
    </location>
</feature>
<protein>
    <recommendedName>
        <fullName evidence="3">25S rRNA (uridine-N(3))-methyltransferase BMT5-like domain-containing protein</fullName>
    </recommendedName>
</protein>
<dbReference type="PANTHER" id="PTHR11538:SF26">
    <property type="entry name" value="FERREDOXIN-FOLD ANTICODON-BINDING DOMAIN-CONTAINING PROTEIN 1"/>
    <property type="match status" value="1"/>
</dbReference>
<evidence type="ECO:0000313" key="4">
    <source>
        <dbReference type="EMBL" id="KAK3266111.1"/>
    </source>
</evidence>
<feature type="coiled-coil region" evidence="1">
    <location>
        <begin position="1409"/>
        <end position="1439"/>
    </location>
</feature>
<dbReference type="InterPro" id="IPR019446">
    <property type="entry name" value="BMT5-like"/>
</dbReference>
<evidence type="ECO:0000259" key="3">
    <source>
        <dbReference type="Pfam" id="PF10354"/>
    </source>
</evidence>
<feature type="compositionally biased region" description="Basic residues" evidence="2">
    <location>
        <begin position="1028"/>
        <end position="1037"/>
    </location>
</feature>
<feature type="compositionally biased region" description="Low complexity" evidence="2">
    <location>
        <begin position="1044"/>
        <end position="1055"/>
    </location>
</feature>
<dbReference type="GO" id="GO:0070042">
    <property type="term" value="F:rRNA (uridine-N3-)-methyltransferase activity"/>
    <property type="evidence" value="ECO:0007669"/>
    <property type="project" value="InterPro"/>
</dbReference>
<proteinExistence type="predicted"/>
<feature type="coiled-coil region" evidence="1">
    <location>
        <begin position="1201"/>
        <end position="1252"/>
    </location>
</feature>
<feature type="region of interest" description="Disordered" evidence="2">
    <location>
        <begin position="1340"/>
        <end position="1362"/>
    </location>
</feature>
<dbReference type="SUPFAM" id="SSF53335">
    <property type="entry name" value="S-adenosyl-L-methionine-dependent methyltransferases"/>
    <property type="match status" value="1"/>
</dbReference>
<comment type="caution">
    <text evidence="4">The sequence shown here is derived from an EMBL/GenBank/DDBJ whole genome shotgun (WGS) entry which is preliminary data.</text>
</comment>
<name>A0AAE0FU72_9CHLO</name>
<dbReference type="InterPro" id="IPR029063">
    <property type="entry name" value="SAM-dependent_MTases_sf"/>
</dbReference>
<feature type="compositionally biased region" description="Basic residues" evidence="2">
    <location>
        <begin position="80"/>
        <end position="90"/>
    </location>
</feature>